<evidence type="ECO:0000313" key="3">
    <source>
        <dbReference type="Proteomes" id="UP000366872"/>
    </source>
</evidence>
<evidence type="ECO:0008006" key="4">
    <source>
        <dbReference type="Google" id="ProtNLM"/>
    </source>
</evidence>
<dbReference type="Proteomes" id="UP000366872">
    <property type="component" value="Unassembled WGS sequence"/>
</dbReference>
<dbReference type="EMBL" id="CAAHFG010000001">
    <property type="protein sequence ID" value="VGO14008.1"/>
    <property type="molecule type" value="Genomic_DNA"/>
</dbReference>
<feature type="signal peptide" evidence="1">
    <location>
        <begin position="1"/>
        <end position="21"/>
    </location>
</feature>
<name>A0A6C2U204_PONDE</name>
<keyword evidence="1" id="KW-0732">Signal</keyword>
<keyword evidence="3" id="KW-1185">Reference proteome</keyword>
<evidence type="ECO:0000256" key="1">
    <source>
        <dbReference type="SAM" id="SignalP"/>
    </source>
</evidence>
<accession>A0A6C2U204</accession>
<evidence type="ECO:0000313" key="2">
    <source>
        <dbReference type="EMBL" id="VGO14008.1"/>
    </source>
</evidence>
<organism evidence="2 3">
    <name type="scientific">Pontiella desulfatans</name>
    <dbReference type="NCBI Taxonomy" id="2750659"/>
    <lineage>
        <taxon>Bacteria</taxon>
        <taxon>Pseudomonadati</taxon>
        <taxon>Kiritimatiellota</taxon>
        <taxon>Kiritimatiellia</taxon>
        <taxon>Kiritimatiellales</taxon>
        <taxon>Pontiellaceae</taxon>
        <taxon>Pontiella</taxon>
    </lineage>
</organism>
<feature type="chain" id="PRO_5025383166" description="3-keto-disaccharide hydrolase domain-containing protein" evidence="1">
    <location>
        <begin position="22"/>
        <end position="234"/>
    </location>
</feature>
<dbReference type="AlphaFoldDB" id="A0A6C2U204"/>
<protein>
    <recommendedName>
        <fullName evidence="4">3-keto-disaccharide hydrolase domain-containing protein</fullName>
    </recommendedName>
</protein>
<reference evidence="2 3" key="1">
    <citation type="submission" date="2019-04" db="EMBL/GenBank/DDBJ databases">
        <authorList>
            <person name="Van Vliet M D."/>
        </authorList>
    </citation>
    <scope>NUCLEOTIDE SEQUENCE [LARGE SCALE GENOMIC DNA]</scope>
    <source>
        <strain evidence="2 3">F1</strain>
    </source>
</reference>
<proteinExistence type="predicted"/>
<sequence length="234" mass="24905">MRNGCCVIVLLSALAGAQVEAGGVDFFFEGFNSGFSSPWTDDSWGRGVWGVTRSEIRPAGDGGTAGTEGDGFCVMKVTAKPVGTPKLVCCHNVNLGEVTEAGVTYSFTGDFGWRNASREGAQSDYSFKPNKNGFKVGVDGQVFGSSYPFNFGERTDGEHRFTPLSFSYTTVKQDIGKPIQLSLTLHGENSVDGSVELLTDNWNVTVTGTAGATLPQHRRDGLEANSKALGLLLN</sequence>
<gene>
    <name evidence="2" type="ORF">PDESU_02565</name>
</gene>